<reference evidence="1" key="1">
    <citation type="journal article" date="2021" name="Sci. Adv.">
        <title>The American lobster genome reveals insights on longevity, neural, and immune adaptations.</title>
        <authorList>
            <person name="Polinski J.M."/>
            <person name="Zimin A.V."/>
            <person name="Clark K.F."/>
            <person name="Kohn A.B."/>
            <person name="Sadowski N."/>
            <person name="Timp W."/>
            <person name="Ptitsyn A."/>
            <person name="Khanna P."/>
            <person name="Romanova D.Y."/>
            <person name="Williams P."/>
            <person name="Greenwood S.J."/>
            <person name="Moroz L.L."/>
            <person name="Walt D.R."/>
            <person name="Bodnar A.G."/>
        </authorList>
    </citation>
    <scope>NUCLEOTIDE SEQUENCE</scope>
    <source>
        <strain evidence="1">GMGI-L3</strain>
    </source>
</reference>
<dbReference type="EMBL" id="JAHLQT010018664">
    <property type="protein sequence ID" value="KAG7168867.1"/>
    <property type="molecule type" value="Genomic_DNA"/>
</dbReference>
<evidence type="ECO:0000313" key="1">
    <source>
        <dbReference type="EMBL" id="KAG7168867.1"/>
    </source>
</evidence>
<organism evidence="1 2">
    <name type="scientific">Homarus americanus</name>
    <name type="common">American lobster</name>
    <dbReference type="NCBI Taxonomy" id="6706"/>
    <lineage>
        <taxon>Eukaryota</taxon>
        <taxon>Metazoa</taxon>
        <taxon>Ecdysozoa</taxon>
        <taxon>Arthropoda</taxon>
        <taxon>Crustacea</taxon>
        <taxon>Multicrustacea</taxon>
        <taxon>Malacostraca</taxon>
        <taxon>Eumalacostraca</taxon>
        <taxon>Eucarida</taxon>
        <taxon>Decapoda</taxon>
        <taxon>Pleocyemata</taxon>
        <taxon>Astacidea</taxon>
        <taxon>Nephropoidea</taxon>
        <taxon>Nephropidae</taxon>
        <taxon>Homarus</taxon>
    </lineage>
</organism>
<proteinExistence type="predicted"/>
<dbReference type="OrthoDB" id="421226at2759"/>
<gene>
    <name evidence="1" type="ORF">Hamer_G011538</name>
</gene>
<keyword evidence="2" id="KW-1185">Reference proteome</keyword>
<sequence>MRDEAHVNITNDVVCCNWQGVASRKEPLSLRDLSQTSVARVVSRTASDTLLQCKKDLRTVGHLLRTSLPLALRTSVMKEVTATQDLNDPQRVLSLILLHLLTDVVHIGLTAGINTGRYLQLQEEDCKQLLEELELEDVQTLSLESLQLEGVWMEGEFLSQILRRSPNIRSIQVSGDLCREVLNYLQENPCNLRSLHLNSCTVTDEHLVKALVGTGTDFCTLGNIICSGGDVTKTETVAHKSLRSLSVQSPILSVCGAMVLLHSLRELRHIQYICWSAPISDTLLLLQKVCPQYSAFALSSIDLFRPSKETIQNLLTLCPRLYEIMIECHNSDLTSLDALSRFPRLSKLTLRMVSEELIVSAVKALGLNLLELKIEFEDYTFQPISLETVKTIQEHCPHLQTLEMLHVNIEANPSERLLPVKKILLPELKKFTLQSSLIQPPLLERLVRGNSSLENLLLDVNQDALTDQVVASLLRNNDLQHLNTIYLGAGSISPWSITSLVALPSLSRLSLVFKRFPFIPTSTFSTYEDVLVKDNYCCILENVLQED</sequence>
<evidence type="ECO:0000313" key="2">
    <source>
        <dbReference type="Proteomes" id="UP000747542"/>
    </source>
</evidence>
<dbReference type="AlphaFoldDB" id="A0A8J5K436"/>
<comment type="caution">
    <text evidence="1">The sequence shown here is derived from an EMBL/GenBank/DDBJ whole genome shotgun (WGS) entry which is preliminary data.</text>
</comment>
<protein>
    <submittedName>
        <fullName evidence="1">Uncharacterized protein</fullName>
    </submittedName>
</protein>
<accession>A0A8J5K436</accession>
<name>A0A8J5K436_HOMAM</name>
<dbReference type="Proteomes" id="UP000747542">
    <property type="component" value="Unassembled WGS sequence"/>
</dbReference>